<dbReference type="AlphaFoldDB" id="A0A9P8G1U1"/>
<feature type="non-terminal residue" evidence="2">
    <location>
        <position position="214"/>
    </location>
</feature>
<dbReference type="Pfam" id="PF13787">
    <property type="entry name" value="HXXEE"/>
    <property type="match status" value="1"/>
</dbReference>
<gene>
    <name evidence="2" type="ORF">KCU98_g2895</name>
</gene>
<feature type="transmembrane region" description="Helical" evidence="1">
    <location>
        <begin position="131"/>
        <end position="149"/>
    </location>
</feature>
<keyword evidence="1" id="KW-0472">Membrane</keyword>
<evidence type="ECO:0000313" key="2">
    <source>
        <dbReference type="EMBL" id="KAG9988058.1"/>
    </source>
</evidence>
<comment type="caution">
    <text evidence="2">The sequence shown here is derived from an EMBL/GenBank/DDBJ whole genome shotgun (WGS) entry which is preliminary data.</text>
</comment>
<keyword evidence="1" id="KW-1133">Transmembrane helix</keyword>
<dbReference type="EMBL" id="JAHFXS010000177">
    <property type="protein sequence ID" value="KAG9988058.1"/>
    <property type="molecule type" value="Genomic_DNA"/>
</dbReference>
<reference evidence="2" key="1">
    <citation type="journal article" date="2021" name="J Fungi (Basel)">
        <title>Virulence traits and population genomics of the black yeast Aureobasidium melanogenum.</title>
        <authorList>
            <person name="Cernosa A."/>
            <person name="Sun X."/>
            <person name="Gostincar C."/>
            <person name="Fang C."/>
            <person name="Gunde-Cimerman N."/>
            <person name="Song Z."/>
        </authorList>
    </citation>
    <scope>NUCLEOTIDE SEQUENCE</scope>
    <source>
        <strain evidence="2">EXF-9298</strain>
    </source>
</reference>
<keyword evidence="3" id="KW-1185">Reference proteome</keyword>
<reference evidence="2" key="2">
    <citation type="submission" date="2021-08" db="EMBL/GenBank/DDBJ databases">
        <authorList>
            <person name="Gostincar C."/>
            <person name="Sun X."/>
            <person name="Song Z."/>
            <person name="Gunde-Cimerman N."/>
        </authorList>
    </citation>
    <scope>NUCLEOTIDE SEQUENCE</scope>
    <source>
        <strain evidence="2">EXF-9298</strain>
    </source>
</reference>
<keyword evidence="1" id="KW-0812">Transmembrane</keyword>
<proteinExistence type="predicted"/>
<protein>
    <submittedName>
        <fullName evidence="2">Uncharacterized protein</fullName>
    </submittedName>
</protein>
<sequence>MDFLRHHWYDLGLIPGFSMLYYMRVNYRTLTQAQKYLILNFFALTCHQFEEYRFPGGFPAIMNGIVQKSPVPDRWPLNSNSSMLINTFTTYCIYFPVIFMPDQTILGLVSVIFGFQQFVIHAININKAAGTIYTPGLTTVLLGFIPNGVKYIQHCHAAGRLGIREFLIGFVSAVSFGYLILNKVTFTWLPDMSSPYPFSASELSRFGARLAGVA</sequence>
<evidence type="ECO:0000313" key="3">
    <source>
        <dbReference type="Proteomes" id="UP000729357"/>
    </source>
</evidence>
<organism evidence="2 3">
    <name type="scientific">Aureobasidium melanogenum</name>
    <name type="common">Aureobasidium pullulans var. melanogenum</name>
    <dbReference type="NCBI Taxonomy" id="46634"/>
    <lineage>
        <taxon>Eukaryota</taxon>
        <taxon>Fungi</taxon>
        <taxon>Dikarya</taxon>
        <taxon>Ascomycota</taxon>
        <taxon>Pezizomycotina</taxon>
        <taxon>Dothideomycetes</taxon>
        <taxon>Dothideomycetidae</taxon>
        <taxon>Dothideales</taxon>
        <taxon>Saccotheciaceae</taxon>
        <taxon>Aureobasidium</taxon>
    </lineage>
</organism>
<accession>A0A9P8G1U1</accession>
<dbReference type="Proteomes" id="UP000729357">
    <property type="component" value="Unassembled WGS sequence"/>
</dbReference>
<feature type="transmembrane region" description="Helical" evidence="1">
    <location>
        <begin position="161"/>
        <end position="181"/>
    </location>
</feature>
<evidence type="ECO:0000256" key="1">
    <source>
        <dbReference type="SAM" id="Phobius"/>
    </source>
</evidence>
<name>A0A9P8G1U1_AURME</name>
<dbReference type="InterPro" id="IPR025671">
    <property type="entry name" value="HXXEE"/>
</dbReference>